<dbReference type="OrthoDB" id="8549055at2"/>
<gene>
    <name evidence="1" type="ORF">NSMM_690008</name>
</gene>
<accession>A0A1G5SI99</accession>
<organism evidence="1 2">
    <name type="scientific">Nitrosomonas mobilis</name>
    <dbReference type="NCBI Taxonomy" id="51642"/>
    <lineage>
        <taxon>Bacteria</taxon>
        <taxon>Pseudomonadati</taxon>
        <taxon>Pseudomonadota</taxon>
        <taxon>Betaproteobacteria</taxon>
        <taxon>Nitrosomonadales</taxon>
        <taxon>Nitrosomonadaceae</taxon>
        <taxon>Nitrosomonas</taxon>
    </lineage>
</organism>
<proteinExistence type="predicted"/>
<dbReference type="EMBL" id="FMWO01000079">
    <property type="protein sequence ID" value="SCZ86717.1"/>
    <property type="molecule type" value="Genomic_DNA"/>
</dbReference>
<protein>
    <recommendedName>
        <fullName evidence="3">Transposase</fullName>
    </recommendedName>
</protein>
<keyword evidence="2" id="KW-1185">Reference proteome</keyword>
<name>A0A1G5SI99_9PROT</name>
<reference evidence="1 2" key="1">
    <citation type="submission" date="2016-10" db="EMBL/GenBank/DDBJ databases">
        <authorList>
            <person name="de Groot N.N."/>
        </authorList>
    </citation>
    <scope>NUCLEOTIDE SEQUENCE [LARGE SCALE GENOMIC DNA]</scope>
    <source>
        <strain evidence="1">1</strain>
    </source>
</reference>
<dbReference type="AlphaFoldDB" id="A0A1G5SI99"/>
<sequence length="71" mass="8140">MKKHTAVELTGPDRRSDSLTELLRTEAKQLLEQAVEAELAGFMEQFSGKRREIFRKKPTTMWSMANLRSTG</sequence>
<dbReference type="Proteomes" id="UP000198729">
    <property type="component" value="Unassembled WGS sequence"/>
</dbReference>
<evidence type="ECO:0000313" key="2">
    <source>
        <dbReference type="Proteomes" id="UP000198729"/>
    </source>
</evidence>
<evidence type="ECO:0008006" key="3">
    <source>
        <dbReference type="Google" id="ProtNLM"/>
    </source>
</evidence>
<dbReference type="STRING" id="51642.NSMM_690008"/>
<evidence type="ECO:0000313" key="1">
    <source>
        <dbReference type="EMBL" id="SCZ86717.1"/>
    </source>
</evidence>
<dbReference type="RefSeq" id="WP_143001942.1">
    <property type="nucleotide sequence ID" value="NZ_FMWO01000079.1"/>
</dbReference>